<evidence type="ECO:0000259" key="4">
    <source>
        <dbReference type="PROSITE" id="PS50949"/>
    </source>
</evidence>
<reference evidence="5 6" key="1">
    <citation type="submission" date="2024-04" db="EMBL/GenBank/DDBJ databases">
        <title>Defined microbial consortia suppress multidrug-resistant proinflammatory Enterobacteriaceae via ecological control.</title>
        <authorList>
            <person name="Furuichi M."/>
            <person name="Kawaguchi T."/>
            <person name="Pust M."/>
            <person name="Yasuma K."/>
            <person name="Plichta D."/>
            <person name="Hasegawa N."/>
            <person name="Ohya T."/>
            <person name="Bhattarai S."/>
            <person name="Sasajima S."/>
            <person name="Aoto Y."/>
            <person name="Tuganbaev T."/>
            <person name="Yaginuma M."/>
            <person name="Ueda M."/>
            <person name="Okahashi N."/>
            <person name="Amafuji K."/>
            <person name="Kiridooshi Y."/>
            <person name="Sugita K."/>
            <person name="Strazar M."/>
            <person name="Skelly A."/>
            <person name="Suda W."/>
            <person name="Hattori M."/>
            <person name="Nakamoto N."/>
            <person name="Caballero S."/>
            <person name="Norman J."/>
            <person name="Olle B."/>
            <person name="Tanoue T."/>
            <person name="Arita M."/>
            <person name="Bucci V."/>
            <person name="Atarashi K."/>
            <person name="Xavier R."/>
            <person name="Honda K."/>
        </authorList>
    </citation>
    <scope>NUCLEOTIDE SEQUENCE [LARGE SCALE GENOMIC DNA]</scope>
    <source>
        <strain evidence="6">k34-0107-D12</strain>
    </source>
</reference>
<protein>
    <submittedName>
        <fullName evidence="5">FadR/GntR family transcriptional regulator</fullName>
    </submittedName>
</protein>
<dbReference type="Proteomes" id="UP001600941">
    <property type="component" value="Unassembled WGS sequence"/>
</dbReference>
<dbReference type="PROSITE" id="PS50949">
    <property type="entry name" value="HTH_GNTR"/>
    <property type="match status" value="1"/>
</dbReference>
<proteinExistence type="predicted"/>
<name>A0ABQ0BYJ9_9FIRM</name>
<dbReference type="PRINTS" id="PR00035">
    <property type="entry name" value="HTHGNTR"/>
</dbReference>
<comment type="caution">
    <text evidence="5">The sequence shown here is derived from an EMBL/GenBank/DDBJ whole genome shotgun (WGS) entry which is preliminary data.</text>
</comment>
<evidence type="ECO:0000313" key="5">
    <source>
        <dbReference type="EMBL" id="GAA6501618.1"/>
    </source>
</evidence>
<dbReference type="Pfam" id="PF07729">
    <property type="entry name" value="FCD"/>
    <property type="match status" value="1"/>
</dbReference>
<dbReference type="Gene3D" id="1.20.120.530">
    <property type="entry name" value="GntR ligand-binding domain-like"/>
    <property type="match status" value="1"/>
</dbReference>
<dbReference type="InterPro" id="IPR011711">
    <property type="entry name" value="GntR_C"/>
</dbReference>
<keyword evidence="2" id="KW-0238">DNA-binding</keyword>
<dbReference type="InterPro" id="IPR036390">
    <property type="entry name" value="WH_DNA-bd_sf"/>
</dbReference>
<dbReference type="SMART" id="SM00895">
    <property type="entry name" value="FCD"/>
    <property type="match status" value="1"/>
</dbReference>
<dbReference type="SUPFAM" id="SSF46785">
    <property type="entry name" value="Winged helix' DNA-binding domain"/>
    <property type="match status" value="1"/>
</dbReference>
<evidence type="ECO:0000256" key="2">
    <source>
        <dbReference type="ARBA" id="ARBA00023125"/>
    </source>
</evidence>
<dbReference type="EMBL" id="BAABZQ010000001">
    <property type="protein sequence ID" value="GAA6501618.1"/>
    <property type="molecule type" value="Genomic_DNA"/>
</dbReference>
<organism evidence="5 6">
    <name type="scientific">Blautia parvula</name>
    <dbReference type="NCBI Taxonomy" id="2877527"/>
    <lineage>
        <taxon>Bacteria</taxon>
        <taxon>Bacillati</taxon>
        <taxon>Bacillota</taxon>
        <taxon>Clostridia</taxon>
        <taxon>Lachnospirales</taxon>
        <taxon>Lachnospiraceae</taxon>
        <taxon>Blautia</taxon>
    </lineage>
</organism>
<keyword evidence="1" id="KW-0805">Transcription regulation</keyword>
<dbReference type="InterPro" id="IPR008920">
    <property type="entry name" value="TF_FadR/GntR_C"/>
</dbReference>
<evidence type="ECO:0000256" key="1">
    <source>
        <dbReference type="ARBA" id="ARBA00023015"/>
    </source>
</evidence>
<dbReference type="SMART" id="SM00345">
    <property type="entry name" value="HTH_GNTR"/>
    <property type="match status" value="1"/>
</dbReference>
<evidence type="ECO:0000256" key="3">
    <source>
        <dbReference type="ARBA" id="ARBA00023163"/>
    </source>
</evidence>
<dbReference type="PANTHER" id="PTHR43537:SF5">
    <property type="entry name" value="UXU OPERON TRANSCRIPTIONAL REGULATOR"/>
    <property type="match status" value="1"/>
</dbReference>
<dbReference type="InterPro" id="IPR000524">
    <property type="entry name" value="Tscrpt_reg_HTH_GntR"/>
</dbReference>
<dbReference type="InterPro" id="IPR036388">
    <property type="entry name" value="WH-like_DNA-bd_sf"/>
</dbReference>
<dbReference type="CDD" id="cd07377">
    <property type="entry name" value="WHTH_GntR"/>
    <property type="match status" value="1"/>
</dbReference>
<dbReference type="Pfam" id="PF00392">
    <property type="entry name" value="GntR"/>
    <property type="match status" value="1"/>
</dbReference>
<dbReference type="Gene3D" id="1.10.10.10">
    <property type="entry name" value="Winged helix-like DNA-binding domain superfamily/Winged helix DNA-binding domain"/>
    <property type="match status" value="1"/>
</dbReference>
<evidence type="ECO:0000313" key="6">
    <source>
        <dbReference type="Proteomes" id="UP001600941"/>
    </source>
</evidence>
<dbReference type="RefSeq" id="WP_148392187.1">
    <property type="nucleotide sequence ID" value="NZ_BAABZQ010000001.1"/>
</dbReference>
<keyword evidence="6" id="KW-1185">Reference proteome</keyword>
<accession>A0ABQ0BYJ9</accession>
<sequence>MSNLFEASKRESAVDIVVNSIKQLLMERRLKPGDKLPNELEISEGLGVSRGSVREAMKILSAFGLVDIRVGNGTYVCETPGNELIDSLLFSFFVSNPDISNLYEFRKIFETDILELILEHYDENAAERKKLAENLEELKALIDSGAPQSKITENDLDFHRLLGLACHNQIAARIYAFVMDFMQASITNTHKHQNGEYVYNTHMAVYEVIEKRDHTRIDEVVDRTVEVWFKLQDA</sequence>
<feature type="domain" description="HTH gntR-type" evidence="4">
    <location>
        <begin position="11"/>
        <end position="79"/>
    </location>
</feature>
<dbReference type="PANTHER" id="PTHR43537">
    <property type="entry name" value="TRANSCRIPTIONAL REGULATOR, GNTR FAMILY"/>
    <property type="match status" value="1"/>
</dbReference>
<gene>
    <name evidence="5" type="ORF">K340107D12_44340</name>
</gene>
<keyword evidence="3" id="KW-0804">Transcription</keyword>
<dbReference type="SUPFAM" id="SSF48008">
    <property type="entry name" value="GntR ligand-binding domain-like"/>
    <property type="match status" value="1"/>
</dbReference>